<proteinExistence type="predicted"/>
<sequence>MVPDFSGRTDQFDPMANHLMKFIFRYGGNFRHVEGGALIYEPDNTEVPGISLELERRKLEFDRDLLEMVRDCRRNNNVINIYFDHGVSEPHVVDCMSKDDDVFVLPKFTSQPNNSQPMKNKTQSQRSLSQPTKSNPKPNVQPNLKPNEQPKPKPNVQPKPQPIVQPSTQPTTQPQIQKPTTQPQIQPFKAASSKAKSVARNKHNKEDARDKTKTRAGRTVKPSPVQEDSDSHDSYESAEDSLYKPPKIVGDDVYSESSSDSGVDGCRHDQKKKHKSTSSNRKEKVIDTDDSSYEDIEESEVSDDDSEKEVQDDVQDDAGSNGGESWKSDDMNQALESDEEL</sequence>
<feature type="compositionally biased region" description="Basic and acidic residues" evidence="1">
    <location>
        <begin position="204"/>
        <end position="213"/>
    </location>
</feature>
<evidence type="ECO:0000313" key="2">
    <source>
        <dbReference type="EMBL" id="MED6115901.1"/>
    </source>
</evidence>
<organism evidence="2 3">
    <name type="scientific">Stylosanthes scabra</name>
    <dbReference type="NCBI Taxonomy" id="79078"/>
    <lineage>
        <taxon>Eukaryota</taxon>
        <taxon>Viridiplantae</taxon>
        <taxon>Streptophyta</taxon>
        <taxon>Embryophyta</taxon>
        <taxon>Tracheophyta</taxon>
        <taxon>Spermatophyta</taxon>
        <taxon>Magnoliopsida</taxon>
        <taxon>eudicotyledons</taxon>
        <taxon>Gunneridae</taxon>
        <taxon>Pentapetalae</taxon>
        <taxon>rosids</taxon>
        <taxon>fabids</taxon>
        <taxon>Fabales</taxon>
        <taxon>Fabaceae</taxon>
        <taxon>Papilionoideae</taxon>
        <taxon>50 kb inversion clade</taxon>
        <taxon>dalbergioids sensu lato</taxon>
        <taxon>Dalbergieae</taxon>
        <taxon>Pterocarpus clade</taxon>
        <taxon>Stylosanthes</taxon>
    </lineage>
</organism>
<keyword evidence="3" id="KW-1185">Reference proteome</keyword>
<comment type="caution">
    <text evidence="2">The sequence shown here is derived from an EMBL/GenBank/DDBJ whole genome shotgun (WGS) entry which is preliminary data.</text>
</comment>
<dbReference type="Proteomes" id="UP001341840">
    <property type="component" value="Unassembled WGS sequence"/>
</dbReference>
<reference evidence="2 3" key="1">
    <citation type="journal article" date="2023" name="Plants (Basel)">
        <title>Bridging the Gap: Combining Genomics and Transcriptomics Approaches to Understand Stylosanthes scabra, an Orphan Legume from the Brazilian Caatinga.</title>
        <authorList>
            <person name="Ferreira-Neto J.R.C."/>
            <person name="da Silva M.D."/>
            <person name="Binneck E."/>
            <person name="de Melo N.F."/>
            <person name="da Silva R.H."/>
            <person name="de Melo A.L.T.M."/>
            <person name="Pandolfi V."/>
            <person name="Bustamante F.O."/>
            <person name="Brasileiro-Vidal A.C."/>
            <person name="Benko-Iseppon A.M."/>
        </authorList>
    </citation>
    <scope>NUCLEOTIDE SEQUENCE [LARGE SCALE GENOMIC DNA]</scope>
    <source>
        <tissue evidence="2">Leaves</tissue>
    </source>
</reference>
<name>A0ABU6QW89_9FABA</name>
<gene>
    <name evidence="2" type="ORF">PIB30_095092</name>
</gene>
<protein>
    <submittedName>
        <fullName evidence="2">Uncharacterized protein</fullName>
    </submittedName>
</protein>
<feature type="compositionally biased region" description="Polar residues" evidence="1">
    <location>
        <begin position="108"/>
        <end position="140"/>
    </location>
</feature>
<dbReference type="EMBL" id="JASCZI010002148">
    <property type="protein sequence ID" value="MED6115901.1"/>
    <property type="molecule type" value="Genomic_DNA"/>
</dbReference>
<evidence type="ECO:0000256" key="1">
    <source>
        <dbReference type="SAM" id="MobiDB-lite"/>
    </source>
</evidence>
<feature type="compositionally biased region" description="Pro residues" evidence="1">
    <location>
        <begin position="152"/>
        <end position="163"/>
    </location>
</feature>
<evidence type="ECO:0000313" key="3">
    <source>
        <dbReference type="Proteomes" id="UP001341840"/>
    </source>
</evidence>
<feature type="region of interest" description="Disordered" evidence="1">
    <location>
        <begin position="106"/>
        <end position="341"/>
    </location>
</feature>
<feature type="compositionally biased region" description="Low complexity" evidence="1">
    <location>
        <begin position="164"/>
        <end position="196"/>
    </location>
</feature>
<feature type="compositionally biased region" description="Acidic residues" evidence="1">
    <location>
        <begin position="288"/>
        <end position="316"/>
    </location>
</feature>
<accession>A0ABU6QW89</accession>